<keyword evidence="3" id="KW-1185">Reference proteome</keyword>
<feature type="compositionally biased region" description="Basic and acidic residues" evidence="1">
    <location>
        <begin position="811"/>
        <end position="820"/>
    </location>
</feature>
<dbReference type="OrthoDB" id="5339076at2759"/>
<feature type="compositionally biased region" description="Acidic residues" evidence="1">
    <location>
        <begin position="850"/>
        <end position="868"/>
    </location>
</feature>
<evidence type="ECO:0000313" key="3">
    <source>
        <dbReference type="Proteomes" id="UP000256328"/>
    </source>
</evidence>
<feature type="region of interest" description="Disordered" evidence="1">
    <location>
        <begin position="673"/>
        <end position="772"/>
    </location>
</feature>
<proteinExistence type="predicted"/>
<dbReference type="EMBL" id="PDLN01000019">
    <property type="protein sequence ID" value="RDW60007.1"/>
    <property type="molecule type" value="Genomic_DNA"/>
</dbReference>
<feature type="compositionally biased region" description="Basic and acidic residues" evidence="1">
    <location>
        <begin position="682"/>
        <end position="707"/>
    </location>
</feature>
<dbReference type="Pfam" id="PF10336">
    <property type="entry name" value="DUF2420"/>
    <property type="match status" value="1"/>
</dbReference>
<dbReference type="Proteomes" id="UP000256328">
    <property type="component" value="Unassembled WGS sequence"/>
</dbReference>
<sequence length="946" mass="103986">MADDDMEISSEHGQQPTGAEDIDIDIDLTAGPTDEDYILDDAQSNAELPDSFQAQPSPAMNDDLMVDDENASYTMGDDILDENEDEHMEHETIAMAFSVIDHDGNETGEVTSYDAQHFHTQKTADNAEAMWDHPAEMQEPVEADLAEVTQTEIQQEPEESTHERQIPWANTEDIMDNHEQMVGTKIAQDDDLDDSGKNDDVEDDVERQNGTESSTKASLEVQGVKSPSQSPHNANSQVPQIIDERGEAGSSSEVQGAEEELQADVATPSATGDEPVPEQNSDKPTSNAGFVASIPAAQKVVVIYQTMEYALFSTSDSEDPDSFFLSDTSVCDKSIAELFAALREIIIEDLADEDELCMTIEDLSLEMDETSASIKNVTLQEIVNLRESLMKNDGIQAPEPLVILLGNRPNFTARLATLSSAAAAGKGLTEFLAWEDHSEYQGEASDFEDGKYDNKSQEGDEPQFVAEAENLEHKDEVNVEDKATSTNEVEEPSITEYTDSVANKEEATVADENNLTIEPSGETTDVIADGTAQLNEPAQTEEDEENDLIDYEDELEASQIGQDADQSQPVVATYGGTELAGNSTILFSPCYKPNTCFCTTCDVCLSAEYEAINEQLRRSPLSYLQDKSLHELCDTASNTDHIEENNAVEESGGNAADSDNNFDKQNYERDEHLEGSMGNEHPGVHHLDDEQTDNRQLDSEQPGKHPSDNQQQGNEEPENEHPAISEDVEQQAENESLIEINAGEEQEFDQNASTPVEISASKDGASKDELVTREEVYDDNFLFSNEDEIRDSTSNLREVDSDLEISQMENRSSDQDHAAIKESISNTSSLGSADTAESESVTVASANTLEPDEINYEEIDENSYDDLESAVLERKDSLFTNADEEDQDEIDYDDEEEDPIQLPDAAPIPDEPSLPLYSGSAKRPRADADVEDAMAFGSSEAKRIRS</sequence>
<name>A0A3D8QE51_9HELO</name>
<feature type="compositionally biased region" description="Acidic residues" evidence="1">
    <location>
        <begin position="882"/>
        <end position="899"/>
    </location>
</feature>
<feature type="region of interest" description="Disordered" evidence="1">
    <location>
        <begin position="787"/>
        <end position="946"/>
    </location>
</feature>
<feature type="compositionally biased region" description="Polar residues" evidence="1">
    <location>
        <begin position="225"/>
        <end position="239"/>
    </location>
</feature>
<reference evidence="2 3" key="1">
    <citation type="journal article" date="2018" name="IMA Fungus">
        <title>IMA Genome-F 9: Draft genome sequence of Annulohypoxylon stygium, Aspergillus mulundensis, Berkeleyomyces basicola (syn. Thielaviopsis basicola), Ceratocystis smalleyi, two Cercospora beticola strains, Coleophoma cylindrospora, Fusarium fracticaudum, Phialophora cf. hyalina, and Morchella septimelata.</title>
        <authorList>
            <person name="Wingfield B.D."/>
            <person name="Bills G.F."/>
            <person name="Dong Y."/>
            <person name="Huang W."/>
            <person name="Nel W.J."/>
            <person name="Swalarsk-Parry B.S."/>
            <person name="Vaghefi N."/>
            <person name="Wilken P.M."/>
            <person name="An Z."/>
            <person name="de Beer Z.W."/>
            <person name="De Vos L."/>
            <person name="Chen L."/>
            <person name="Duong T.A."/>
            <person name="Gao Y."/>
            <person name="Hammerbacher A."/>
            <person name="Kikkert J.R."/>
            <person name="Li Y."/>
            <person name="Li H."/>
            <person name="Li K."/>
            <person name="Li Q."/>
            <person name="Liu X."/>
            <person name="Ma X."/>
            <person name="Naidoo K."/>
            <person name="Pethybridge S.J."/>
            <person name="Sun J."/>
            <person name="Steenkamp E.T."/>
            <person name="van der Nest M.A."/>
            <person name="van Wyk S."/>
            <person name="Wingfield M.J."/>
            <person name="Xiong C."/>
            <person name="Yue Q."/>
            <person name="Zhang X."/>
        </authorList>
    </citation>
    <scope>NUCLEOTIDE SEQUENCE [LARGE SCALE GENOMIC DNA]</scope>
    <source>
        <strain evidence="2 3">BP5796</strain>
    </source>
</reference>
<evidence type="ECO:0000313" key="2">
    <source>
        <dbReference type="EMBL" id="RDW60007.1"/>
    </source>
</evidence>
<accession>A0A3D8QE51</accession>
<dbReference type="InterPro" id="IPR018822">
    <property type="entry name" value="UPF0646"/>
</dbReference>
<feature type="compositionally biased region" description="Polar residues" evidence="1">
    <location>
        <begin position="208"/>
        <end position="217"/>
    </location>
</feature>
<evidence type="ECO:0000256" key="1">
    <source>
        <dbReference type="SAM" id="MobiDB-lite"/>
    </source>
</evidence>
<comment type="caution">
    <text evidence="2">The sequence shown here is derived from an EMBL/GenBank/DDBJ whole genome shotgun (WGS) entry which is preliminary data.</text>
</comment>
<protein>
    <submittedName>
        <fullName evidence="2">Uncharacterized protein</fullName>
    </submittedName>
</protein>
<feature type="compositionally biased region" description="Polar residues" evidence="1">
    <location>
        <begin position="823"/>
        <end position="832"/>
    </location>
</feature>
<feature type="compositionally biased region" description="Polar residues" evidence="1">
    <location>
        <begin position="838"/>
        <end position="848"/>
    </location>
</feature>
<feature type="compositionally biased region" description="Polar residues" evidence="1">
    <location>
        <begin position="278"/>
        <end position="288"/>
    </location>
</feature>
<feature type="compositionally biased region" description="Polar residues" evidence="1">
    <location>
        <begin position="42"/>
        <end position="58"/>
    </location>
</feature>
<feature type="region of interest" description="Disordered" evidence="1">
    <location>
        <begin position="1"/>
        <end position="62"/>
    </location>
</feature>
<gene>
    <name evidence="2" type="ORF">BP5796_11613</name>
</gene>
<organism evidence="2 3">
    <name type="scientific">Coleophoma crateriformis</name>
    <dbReference type="NCBI Taxonomy" id="565419"/>
    <lineage>
        <taxon>Eukaryota</taxon>
        <taxon>Fungi</taxon>
        <taxon>Dikarya</taxon>
        <taxon>Ascomycota</taxon>
        <taxon>Pezizomycotina</taxon>
        <taxon>Leotiomycetes</taxon>
        <taxon>Helotiales</taxon>
        <taxon>Dermateaceae</taxon>
        <taxon>Coleophoma</taxon>
    </lineage>
</organism>
<dbReference type="AlphaFoldDB" id="A0A3D8QE51"/>
<feature type="region of interest" description="Disordered" evidence="1">
    <location>
        <begin position="186"/>
        <end position="289"/>
    </location>
</feature>